<dbReference type="AlphaFoldDB" id="A0A6A2ZFM3"/>
<gene>
    <name evidence="1" type="ORF">F3Y22_tig00110895pilonHSYRG00487</name>
</gene>
<keyword evidence="2" id="KW-1185">Reference proteome</keyword>
<dbReference type="PANTHER" id="PTHR15598:SF7">
    <property type="entry name" value="ENHANCER OF MRNA-DECAPPING-LIKE PROTEIN"/>
    <property type="match status" value="1"/>
</dbReference>
<dbReference type="EMBL" id="VEPZ02001152">
    <property type="protein sequence ID" value="KAE8690457.1"/>
    <property type="molecule type" value="Genomic_DNA"/>
</dbReference>
<evidence type="ECO:0000313" key="1">
    <source>
        <dbReference type="EMBL" id="KAE8690457.1"/>
    </source>
</evidence>
<accession>A0A6A2ZFM3</accession>
<organism evidence="1 2">
    <name type="scientific">Hibiscus syriacus</name>
    <name type="common">Rose of Sharon</name>
    <dbReference type="NCBI Taxonomy" id="106335"/>
    <lineage>
        <taxon>Eukaryota</taxon>
        <taxon>Viridiplantae</taxon>
        <taxon>Streptophyta</taxon>
        <taxon>Embryophyta</taxon>
        <taxon>Tracheophyta</taxon>
        <taxon>Spermatophyta</taxon>
        <taxon>Magnoliopsida</taxon>
        <taxon>eudicotyledons</taxon>
        <taxon>Gunneridae</taxon>
        <taxon>Pentapetalae</taxon>
        <taxon>rosids</taxon>
        <taxon>malvids</taxon>
        <taxon>Malvales</taxon>
        <taxon>Malvaceae</taxon>
        <taxon>Malvoideae</taxon>
        <taxon>Hibiscus</taxon>
    </lineage>
</organism>
<dbReference type="PANTHER" id="PTHR15598">
    <property type="entry name" value="ENHANCER OF MRNA-DECAPPING PROTEIN 4"/>
    <property type="match status" value="1"/>
</dbReference>
<dbReference type="InterPro" id="IPR045152">
    <property type="entry name" value="EDC4-like"/>
</dbReference>
<proteinExistence type="predicted"/>
<dbReference type="GO" id="GO:0031087">
    <property type="term" value="P:deadenylation-independent decapping of nuclear-transcribed mRNA"/>
    <property type="evidence" value="ECO:0007669"/>
    <property type="project" value="InterPro"/>
</dbReference>
<dbReference type="Proteomes" id="UP000436088">
    <property type="component" value="Unassembled WGS sequence"/>
</dbReference>
<dbReference type="OrthoDB" id="1732854at2759"/>
<comment type="caution">
    <text evidence="1">The sequence shown here is derived from an EMBL/GenBank/DDBJ whole genome shotgun (WGS) entry which is preliminary data.</text>
</comment>
<reference evidence="1" key="1">
    <citation type="submission" date="2019-09" db="EMBL/GenBank/DDBJ databases">
        <title>Draft genome information of white flower Hibiscus syriacus.</title>
        <authorList>
            <person name="Kim Y.-M."/>
        </authorList>
    </citation>
    <scope>NUCLEOTIDE SEQUENCE [LARGE SCALE GENOMIC DNA]</scope>
    <source>
        <strain evidence="1">YM2019G1</strain>
    </source>
</reference>
<sequence length="144" mass="16295">MQDVLDQLVFFKKNTINSFLKKKSLSMQKEMQKQMNAIVSAPVNKEGKRLETSLGRSIEKAVKENTDALWACFQDENARKEKLERDRMQKITNLISSCINKDLPFVFEKSLKKEITAVGSVVARAISPTLEKSIYSAITVIPGK</sequence>
<dbReference type="GO" id="GO:0000932">
    <property type="term" value="C:P-body"/>
    <property type="evidence" value="ECO:0007669"/>
    <property type="project" value="TreeGrafter"/>
</dbReference>
<evidence type="ECO:0000313" key="2">
    <source>
        <dbReference type="Proteomes" id="UP000436088"/>
    </source>
</evidence>
<name>A0A6A2ZFM3_HIBSY</name>
<protein>
    <submittedName>
        <fullName evidence="1">Uncharacterized protein</fullName>
    </submittedName>
</protein>